<evidence type="ECO:0000313" key="6">
    <source>
        <dbReference type="EMBL" id="NYD34488.1"/>
    </source>
</evidence>
<dbReference type="Gene3D" id="1.10.10.60">
    <property type="entry name" value="Homeodomain-like"/>
    <property type="match status" value="1"/>
</dbReference>
<evidence type="ECO:0000259" key="5">
    <source>
        <dbReference type="PROSITE" id="PS50977"/>
    </source>
</evidence>
<keyword evidence="3" id="KW-0804">Transcription</keyword>
<dbReference type="InterPro" id="IPR050109">
    <property type="entry name" value="HTH-type_TetR-like_transc_reg"/>
</dbReference>
<dbReference type="Pfam" id="PF17932">
    <property type="entry name" value="TetR_C_24"/>
    <property type="match status" value="1"/>
</dbReference>
<reference evidence="6 7" key="1">
    <citation type="submission" date="2020-07" db="EMBL/GenBank/DDBJ databases">
        <title>Sequencing the genomes of 1000 actinobacteria strains.</title>
        <authorList>
            <person name="Klenk H.-P."/>
        </authorList>
    </citation>
    <scope>NUCLEOTIDE SEQUENCE [LARGE SCALE GENOMIC DNA]</scope>
    <source>
        <strain evidence="6 7">DSM 45772</strain>
    </source>
</reference>
<dbReference type="PANTHER" id="PTHR30055:SF234">
    <property type="entry name" value="HTH-TYPE TRANSCRIPTIONAL REGULATOR BETI"/>
    <property type="match status" value="1"/>
</dbReference>
<keyword evidence="2 4" id="KW-0238">DNA-binding</keyword>
<accession>A0A7Y9DS66</accession>
<comment type="caution">
    <text evidence="6">The sequence shown here is derived from an EMBL/GenBank/DDBJ whole genome shotgun (WGS) entry which is preliminary data.</text>
</comment>
<evidence type="ECO:0000256" key="2">
    <source>
        <dbReference type="ARBA" id="ARBA00023125"/>
    </source>
</evidence>
<evidence type="ECO:0000313" key="7">
    <source>
        <dbReference type="Proteomes" id="UP000535890"/>
    </source>
</evidence>
<dbReference type="PRINTS" id="PR00455">
    <property type="entry name" value="HTHTETR"/>
</dbReference>
<sequence length="202" mass="22578">MTDAPATPSRIERKRAQRVAELERAAARLFAQRGYDRTNFEDVAAELDLRGPSLYHYFSSKDDLLRRCLHSSSEEVLGRLRALADAPGPPAEVLRALFREQVLIEVRDFPEFAPLFLTMPVSVPEIRAIVLDVRRAHAAIFEDVAHRVVEGLAPDILRVRMSVVFGALAYVPEWYDPAGSLAPEALADELADTLLALFIAER</sequence>
<dbReference type="Gene3D" id="1.10.357.10">
    <property type="entry name" value="Tetracycline Repressor, domain 2"/>
    <property type="match status" value="1"/>
</dbReference>
<dbReference type="Proteomes" id="UP000535890">
    <property type="component" value="Unassembled WGS sequence"/>
</dbReference>
<feature type="domain" description="HTH tetR-type" evidence="5">
    <location>
        <begin position="16"/>
        <end position="76"/>
    </location>
</feature>
<evidence type="ECO:0000256" key="4">
    <source>
        <dbReference type="PROSITE-ProRule" id="PRU00335"/>
    </source>
</evidence>
<dbReference type="InterPro" id="IPR001647">
    <property type="entry name" value="HTH_TetR"/>
</dbReference>
<keyword evidence="1" id="KW-0805">Transcription regulation</keyword>
<name>A0A7Y9DS66_9PSEU</name>
<feature type="DNA-binding region" description="H-T-H motif" evidence="4">
    <location>
        <begin position="39"/>
        <end position="58"/>
    </location>
</feature>
<dbReference type="SUPFAM" id="SSF46689">
    <property type="entry name" value="Homeodomain-like"/>
    <property type="match status" value="1"/>
</dbReference>
<dbReference type="AlphaFoldDB" id="A0A7Y9DS66"/>
<dbReference type="PROSITE" id="PS50977">
    <property type="entry name" value="HTH_TETR_2"/>
    <property type="match status" value="1"/>
</dbReference>
<dbReference type="InterPro" id="IPR041490">
    <property type="entry name" value="KstR2_TetR_C"/>
</dbReference>
<evidence type="ECO:0000256" key="1">
    <source>
        <dbReference type="ARBA" id="ARBA00023015"/>
    </source>
</evidence>
<evidence type="ECO:0000256" key="3">
    <source>
        <dbReference type="ARBA" id="ARBA00023163"/>
    </source>
</evidence>
<organism evidence="6 7">
    <name type="scientific">Actinomycetospora corticicola</name>
    <dbReference type="NCBI Taxonomy" id="663602"/>
    <lineage>
        <taxon>Bacteria</taxon>
        <taxon>Bacillati</taxon>
        <taxon>Actinomycetota</taxon>
        <taxon>Actinomycetes</taxon>
        <taxon>Pseudonocardiales</taxon>
        <taxon>Pseudonocardiaceae</taxon>
        <taxon>Actinomycetospora</taxon>
    </lineage>
</organism>
<dbReference type="GO" id="GO:0003700">
    <property type="term" value="F:DNA-binding transcription factor activity"/>
    <property type="evidence" value="ECO:0007669"/>
    <property type="project" value="TreeGrafter"/>
</dbReference>
<keyword evidence="7" id="KW-1185">Reference proteome</keyword>
<protein>
    <submittedName>
        <fullName evidence="6">AcrR family transcriptional regulator</fullName>
    </submittedName>
</protein>
<dbReference type="RefSeq" id="WP_179792433.1">
    <property type="nucleotide sequence ID" value="NZ_BAABHP010000018.1"/>
</dbReference>
<dbReference type="InterPro" id="IPR009057">
    <property type="entry name" value="Homeodomain-like_sf"/>
</dbReference>
<dbReference type="PANTHER" id="PTHR30055">
    <property type="entry name" value="HTH-TYPE TRANSCRIPTIONAL REGULATOR RUTR"/>
    <property type="match status" value="1"/>
</dbReference>
<dbReference type="GO" id="GO:0000976">
    <property type="term" value="F:transcription cis-regulatory region binding"/>
    <property type="evidence" value="ECO:0007669"/>
    <property type="project" value="TreeGrafter"/>
</dbReference>
<dbReference type="EMBL" id="JACCBN010000001">
    <property type="protein sequence ID" value="NYD34488.1"/>
    <property type="molecule type" value="Genomic_DNA"/>
</dbReference>
<gene>
    <name evidence="6" type="ORF">BJ983_000590</name>
</gene>
<proteinExistence type="predicted"/>
<dbReference type="Pfam" id="PF00440">
    <property type="entry name" value="TetR_N"/>
    <property type="match status" value="1"/>
</dbReference>